<dbReference type="GO" id="GO:0030170">
    <property type="term" value="F:pyridoxal phosphate binding"/>
    <property type="evidence" value="ECO:0007669"/>
    <property type="project" value="TreeGrafter"/>
</dbReference>
<evidence type="ECO:0000313" key="10">
    <source>
        <dbReference type="Proteomes" id="UP000223777"/>
    </source>
</evidence>
<dbReference type="SUPFAM" id="SSF53383">
    <property type="entry name" value="PLP-dependent transferases"/>
    <property type="match status" value="1"/>
</dbReference>
<evidence type="ECO:0000256" key="4">
    <source>
        <dbReference type="ARBA" id="ARBA00022898"/>
    </source>
</evidence>
<evidence type="ECO:0000256" key="8">
    <source>
        <dbReference type="RuleBase" id="RU004508"/>
    </source>
</evidence>
<comment type="caution">
    <text evidence="9">The sequence shown here is derived from an EMBL/GenBank/DDBJ whole genome shotgun (WGS) entry which is preliminary data.</text>
</comment>
<sequence>MVIIKNKKRIYLSSPHMSGYEQEYINEAFDTNWIAPLGPNVDGFEQEFASSVGIGYAAAVSSGTAAIHLALRLLNVQRGDKVFCSSFTFIASANPIIYLGAEPIFIDSDFETWNMSPQALERAFCDADKEKRLPKAVIVVHLYGQSAKMDEILALCDKYNVPVIEDAAESLGSTYKGKASGTLGKFGIYSFNGNKIITTSSGGMLVSNDIEAIQKARFIATQARDPAPHYQHSELGYNYRMSNILAGIGRAQLKVLEERVKARRCIFEYYYKELSYIPGLNFMPELENSCSNRWLTTLTLDEKKISTSITQLIELLSAENIEARPLWKPLHMQPFFKGARYYPHSESNHVSEQLFKIGICLPSGSNMEEEDQQRVVQCIKNAT</sequence>
<keyword evidence="4 7" id="KW-0663">Pyridoxal phosphate</keyword>
<keyword evidence="3 9" id="KW-0808">Transferase</keyword>
<organism evidence="9 10">
    <name type="scientific">Bacillus cereus</name>
    <dbReference type="NCBI Taxonomy" id="1396"/>
    <lineage>
        <taxon>Bacteria</taxon>
        <taxon>Bacillati</taxon>
        <taxon>Bacillota</taxon>
        <taxon>Bacilli</taxon>
        <taxon>Bacillales</taxon>
        <taxon>Bacillaceae</taxon>
        <taxon>Bacillus</taxon>
        <taxon>Bacillus cereus group</taxon>
    </lineage>
</organism>
<dbReference type="InterPro" id="IPR015421">
    <property type="entry name" value="PyrdxlP-dep_Trfase_major"/>
</dbReference>
<protein>
    <submittedName>
        <fullName evidence="9">Pyridoxal phosphate-dependent aminotransferase</fullName>
    </submittedName>
</protein>
<accession>A0A2B9QER1</accession>
<evidence type="ECO:0000256" key="7">
    <source>
        <dbReference type="PIRSR" id="PIRSR000390-2"/>
    </source>
</evidence>
<evidence type="ECO:0000256" key="5">
    <source>
        <dbReference type="ARBA" id="ARBA00037999"/>
    </source>
</evidence>
<evidence type="ECO:0000313" key="9">
    <source>
        <dbReference type="EMBL" id="PGO33387.1"/>
    </source>
</evidence>
<dbReference type="PANTHER" id="PTHR30244">
    <property type="entry name" value="TRANSAMINASE"/>
    <property type="match status" value="1"/>
</dbReference>
<gene>
    <name evidence="9" type="ORF">CN984_04670</name>
</gene>
<name>A0A2B9QER1_BACCE</name>
<dbReference type="GO" id="GO:0008483">
    <property type="term" value="F:transaminase activity"/>
    <property type="evidence" value="ECO:0007669"/>
    <property type="project" value="UniProtKB-KW"/>
</dbReference>
<dbReference type="FunFam" id="3.40.640.10:FF:000090">
    <property type="entry name" value="Pyridoxal phosphate-dependent aminotransferase"/>
    <property type="match status" value="1"/>
</dbReference>
<keyword evidence="2 9" id="KW-0032">Aminotransferase</keyword>
<feature type="active site" description="Proton acceptor" evidence="6">
    <location>
        <position position="195"/>
    </location>
</feature>
<feature type="modified residue" description="N6-(pyridoxal phosphate)lysine" evidence="7">
    <location>
        <position position="195"/>
    </location>
</feature>
<dbReference type="PANTHER" id="PTHR30244:SF34">
    <property type="entry name" value="DTDP-4-AMINO-4,6-DIDEOXYGALACTOSE TRANSAMINASE"/>
    <property type="match status" value="1"/>
</dbReference>
<evidence type="ECO:0000256" key="1">
    <source>
        <dbReference type="ARBA" id="ARBA00001933"/>
    </source>
</evidence>
<dbReference type="Gene3D" id="3.40.640.10">
    <property type="entry name" value="Type I PLP-dependent aspartate aminotransferase-like (Major domain)"/>
    <property type="match status" value="1"/>
</dbReference>
<comment type="similarity">
    <text evidence="5 8">Belongs to the DegT/DnrJ/EryC1 family.</text>
</comment>
<dbReference type="Proteomes" id="UP000223777">
    <property type="component" value="Unassembled WGS sequence"/>
</dbReference>
<dbReference type="GO" id="GO:0000271">
    <property type="term" value="P:polysaccharide biosynthetic process"/>
    <property type="evidence" value="ECO:0007669"/>
    <property type="project" value="TreeGrafter"/>
</dbReference>
<evidence type="ECO:0000256" key="6">
    <source>
        <dbReference type="PIRSR" id="PIRSR000390-1"/>
    </source>
</evidence>
<reference evidence="9 10" key="1">
    <citation type="submission" date="2017-09" db="EMBL/GenBank/DDBJ databases">
        <title>Large-scale bioinformatics analysis of Bacillus genomes uncovers conserved roles of natural products in bacterial physiology.</title>
        <authorList>
            <consortium name="Agbiome Team Llc"/>
            <person name="Bleich R.M."/>
            <person name="Grubbs K.J."/>
            <person name="Santa Maria K.C."/>
            <person name="Allen S.E."/>
            <person name="Farag S."/>
            <person name="Shank E.A."/>
            <person name="Bowers A."/>
        </authorList>
    </citation>
    <scope>NUCLEOTIDE SEQUENCE [LARGE SCALE GENOMIC DNA]</scope>
    <source>
        <strain evidence="9 10">AFS050027</strain>
    </source>
</reference>
<dbReference type="EMBL" id="NUIL01000003">
    <property type="protein sequence ID" value="PGO33387.1"/>
    <property type="molecule type" value="Genomic_DNA"/>
</dbReference>
<dbReference type="Gene3D" id="3.90.1150.10">
    <property type="entry name" value="Aspartate Aminotransferase, domain 1"/>
    <property type="match status" value="1"/>
</dbReference>
<dbReference type="AlphaFoldDB" id="A0A2B9QER1"/>
<dbReference type="PIRSF" id="PIRSF000390">
    <property type="entry name" value="PLP_StrS"/>
    <property type="match status" value="1"/>
</dbReference>
<dbReference type="RefSeq" id="WP_098763411.1">
    <property type="nucleotide sequence ID" value="NZ_NUIL01000003.1"/>
</dbReference>
<dbReference type="InterPro" id="IPR015422">
    <property type="entry name" value="PyrdxlP-dep_Trfase_small"/>
</dbReference>
<evidence type="ECO:0000256" key="2">
    <source>
        <dbReference type="ARBA" id="ARBA00022576"/>
    </source>
</evidence>
<dbReference type="InterPro" id="IPR000653">
    <property type="entry name" value="DegT/StrS_aminotransferase"/>
</dbReference>
<dbReference type="InterPro" id="IPR015424">
    <property type="entry name" value="PyrdxlP-dep_Trfase"/>
</dbReference>
<evidence type="ECO:0000256" key="3">
    <source>
        <dbReference type="ARBA" id="ARBA00022679"/>
    </source>
</evidence>
<dbReference type="CDD" id="cd00616">
    <property type="entry name" value="AHBA_syn"/>
    <property type="match status" value="1"/>
</dbReference>
<proteinExistence type="inferred from homology"/>
<comment type="cofactor">
    <cofactor evidence="1">
        <name>pyridoxal 5'-phosphate</name>
        <dbReference type="ChEBI" id="CHEBI:597326"/>
    </cofactor>
</comment>
<dbReference type="Pfam" id="PF01041">
    <property type="entry name" value="DegT_DnrJ_EryC1"/>
    <property type="match status" value="1"/>
</dbReference>